<dbReference type="EMBL" id="CP012040">
    <property type="protein sequence ID" value="AKP53628.1"/>
    <property type="molecule type" value="Genomic_DNA"/>
</dbReference>
<accession>A0A0H4PKT1</accession>
<dbReference type="SUPFAM" id="SSF54427">
    <property type="entry name" value="NTF2-like"/>
    <property type="match status" value="1"/>
</dbReference>
<evidence type="ECO:0008006" key="3">
    <source>
        <dbReference type="Google" id="ProtNLM"/>
    </source>
</evidence>
<keyword evidence="2" id="KW-1185">Reference proteome</keyword>
<reference evidence="1 2" key="1">
    <citation type="submission" date="2015-07" db="EMBL/GenBank/DDBJ databases">
        <authorList>
            <person name="Kim K.M."/>
        </authorList>
    </citation>
    <scope>NUCLEOTIDE SEQUENCE [LARGE SCALE GENOMIC DNA]</scope>
    <source>
        <strain evidence="1 2">KCTC 12363</strain>
    </source>
</reference>
<organism evidence="1 2">
    <name type="scientific">Cyclobacterium amurskyense</name>
    <dbReference type="NCBI Taxonomy" id="320787"/>
    <lineage>
        <taxon>Bacteria</taxon>
        <taxon>Pseudomonadati</taxon>
        <taxon>Bacteroidota</taxon>
        <taxon>Cytophagia</taxon>
        <taxon>Cytophagales</taxon>
        <taxon>Cyclobacteriaceae</taxon>
        <taxon>Cyclobacterium</taxon>
    </lineage>
</organism>
<gene>
    <name evidence="1" type="ORF">CA2015_4282</name>
</gene>
<dbReference type="AlphaFoldDB" id="A0A0H4PKT1"/>
<dbReference type="STRING" id="320787.CA2015_4282"/>
<dbReference type="RefSeq" id="WP_048643713.1">
    <property type="nucleotide sequence ID" value="NZ_CAXBGM010000011.1"/>
</dbReference>
<dbReference type="Proteomes" id="UP000036520">
    <property type="component" value="Chromosome"/>
</dbReference>
<dbReference type="KEGG" id="camu:CA2015_4282"/>
<dbReference type="OrthoDB" id="6692273at2"/>
<evidence type="ECO:0000313" key="1">
    <source>
        <dbReference type="EMBL" id="AKP53628.1"/>
    </source>
</evidence>
<dbReference type="Gene3D" id="3.10.450.50">
    <property type="match status" value="1"/>
</dbReference>
<name>A0A0H4PKT1_9BACT</name>
<evidence type="ECO:0000313" key="2">
    <source>
        <dbReference type="Proteomes" id="UP000036520"/>
    </source>
</evidence>
<proteinExistence type="predicted"/>
<protein>
    <recommendedName>
        <fullName evidence="3">SnoaL-like domain-containing protein</fullName>
    </recommendedName>
</protein>
<dbReference type="InterPro" id="IPR032710">
    <property type="entry name" value="NTF2-like_dom_sf"/>
</dbReference>
<sequence>MTKITVNANCRNSPKKEFLKDFNIAFATGQADFIIEHVSEDIVWEIYGDKSIQGKNQFSLEINAMKNRVPAELKLDSIITHGQEAAVNGKIKMETETYAFCDVYYFSSASSTIIKKIHTYILKING</sequence>